<dbReference type="PROSITE" id="PS50112">
    <property type="entry name" value="PAS"/>
    <property type="match status" value="1"/>
</dbReference>
<dbReference type="SMART" id="SM00091">
    <property type="entry name" value="PAS"/>
    <property type="match status" value="1"/>
</dbReference>
<evidence type="ECO:0000256" key="20">
    <source>
        <dbReference type="PROSITE-ProRule" id="PRU00110"/>
    </source>
</evidence>
<evidence type="ECO:0000256" key="9">
    <source>
        <dbReference type="ARBA" id="ARBA00022729"/>
    </source>
</evidence>
<dbReference type="InterPro" id="IPR036890">
    <property type="entry name" value="HATPase_C_sf"/>
</dbReference>
<feature type="transmembrane region" description="Helical" evidence="24">
    <location>
        <begin position="9"/>
        <end position="31"/>
    </location>
</feature>
<evidence type="ECO:0000256" key="4">
    <source>
        <dbReference type="ARBA" id="ARBA00022475"/>
    </source>
</evidence>
<dbReference type="InterPro" id="IPR004358">
    <property type="entry name" value="Sig_transdc_His_kin-like_C"/>
</dbReference>
<dbReference type="SMART" id="SM00388">
    <property type="entry name" value="HisKA"/>
    <property type="match status" value="1"/>
</dbReference>
<keyword evidence="16 24" id="KW-0472">Membrane</keyword>
<evidence type="ECO:0000256" key="14">
    <source>
        <dbReference type="ARBA" id="ARBA00023012"/>
    </source>
</evidence>
<dbReference type="Pfam" id="PF00512">
    <property type="entry name" value="HisKA"/>
    <property type="match status" value="1"/>
</dbReference>
<evidence type="ECO:0000256" key="12">
    <source>
        <dbReference type="ARBA" id="ARBA00022840"/>
    </source>
</evidence>
<dbReference type="InterPro" id="IPR036641">
    <property type="entry name" value="HPT_dom_sf"/>
</dbReference>
<dbReference type="GO" id="GO:0005886">
    <property type="term" value="C:plasma membrane"/>
    <property type="evidence" value="ECO:0007669"/>
    <property type="project" value="UniProtKB-SubCell"/>
</dbReference>
<dbReference type="CDD" id="cd00130">
    <property type="entry name" value="PAS"/>
    <property type="match status" value="1"/>
</dbReference>
<accession>A0A3R8YQ44</accession>
<proteinExistence type="predicted"/>
<keyword evidence="30" id="KW-1185">Reference proteome</keyword>
<keyword evidence="13 24" id="KW-1133">Transmembrane helix</keyword>
<dbReference type="PROSITE" id="PS50109">
    <property type="entry name" value="HIS_KIN"/>
    <property type="match status" value="1"/>
</dbReference>
<keyword evidence="12" id="KW-0067">ATP-binding</keyword>
<feature type="domain" description="Response regulatory" evidence="26">
    <location>
        <begin position="585"/>
        <end position="699"/>
    </location>
</feature>
<dbReference type="PANTHER" id="PTHR43047">
    <property type="entry name" value="TWO-COMPONENT HISTIDINE PROTEIN KINASE"/>
    <property type="match status" value="1"/>
</dbReference>
<feature type="domain" description="PAS" evidence="27">
    <location>
        <begin position="181"/>
        <end position="226"/>
    </location>
</feature>
<dbReference type="FunFam" id="3.30.565.10:FF:000010">
    <property type="entry name" value="Sensor histidine kinase RcsC"/>
    <property type="match status" value="1"/>
</dbReference>
<dbReference type="GO" id="GO:0009927">
    <property type="term" value="F:histidine phosphotransfer kinase activity"/>
    <property type="evidence" value="ECO:0007669"/>
    <property type="project" value="TreeGrafter"/>
</dbReference>
<dbReference type="FunFam" id="1.10.287.130:FF:000038">
    <property type="entry name" value="Sensory transduction histidine kinase"/>
    <property type="match status" value="1"/>
</dbReference>
<dbReference type="GO" id="GO:0000155">
    <property type="term" value="F:phosphorelay sensor kinase activity"/>
    <property type="evidence" value="ECO:0007669"/>
    <property type="project" value="InterPro"/>
</dbReference>
<dbReference type="RefSeq" id="WP_125242030.1">
    <property type="nucleotide sequence ID" value="NZ_RSED01000003.1"/>
</dbReference>
<dbReference type="SUPFAM" id="SSF52172">
    <property type="entry name" value="CheY-like"/>
    <property type="match status" value="1"/>
</dbReference>
<evidence type="ECO:0000256" key="1">
    <source>
        <dbReference type="ARBA" id="ARBA00000085"/>
    </source>
</evidence>
<evidence type="ECO:0000256" key="13">
    <source>
        <dbReference type="ARBA" id="ARBA00022989"/>
    </source>
</evidence>
<dbReference type="AlphaFoldDB" id="A0A3R8YQ44"/>
<feature type="domain" description="Histidine kinase" evidence="25">
    <location>
        <begin position="328"/>
        <end position="552"/>
    </location>
</feature>
<dbReference type="SMART" id="SM00448">
    <property type="entry name" value="REC"/>
    <property type="match status" value="1"/>
</dbReference>
<feature type="coiled-coil region" evidence="22">
    <location>
        <begin position="298"/>
        <end position="328"/>
    </location>
</feature>
<dbReference type="EC" id="2.7.13.3" evidence="3"/>
<keyword evidence="8 24" id="KW-0812">Transmembrane</keyword>
<evidence type="ECO:0000256" key="7">
    <source>
        <dbReference type="ARBA" id="ARBA00022679"/>
    </source>
</evidence>
<evidence type="ECO:0000256" key="3">
    <source>
        <dbReference type="ARBA" id="ARBA00012438"/>
    </source>
</evidence>
<dbReference type="Gene3D" id="3.30.565.10">
    <property type="entry name" value="Histidine kinase-like ATPase, C-terminal domain"/>
    <property type="match status" value="1"/>
</dbReference>
<keyword evidence="11" id="KW-0418">Kinase</keyword>
<dbReference type="SMART" id="SM00387">
    <property type="entry name" value="HATPase_c"/>
    <property type="match status" value="1"/>
</dbReference>
<dbReference type="PROSITE" id="PS50894">
    <property type="entry name" value="HPT"/>
    <property type="match status" value="1"/>
</dbReference>
<dbReference type="InterPro" id="IPR036097">
    <property type="entry name" value="HisK_dim/P_sf"/>
</dbReference>
<dbReference type="GO" id="GO:0005524">
    <property type="term" value="F:ATP binding"/>
    <property type="evidence" value="ECO:0007669"/>
    <property type="project" value="UniProtKB-KW"/>
</dbReference>
<dbReference type="CDD" id="cd17546">
    <property type="entry name" value="REC_hyHK_CKI1_RcsC-like"/>
    <property type="match status" value="1"/>
</dbReference>
<evidence type="ECO:0000259" key="25">
    <source>
        <dbReference type="PROSITE" id="PS50109"/>
    </source>
</evidence>
<evidence type="ECO:0000313" key="30">
    <source>
        <dbReference type="Proteomes" id="UP000269265"/>
    </source>
</evidence>
<evidence type="ECO:0000256" key="2">
    <source>
        <dbReference type="ARBA" id="ARBA00004429"/>
    </source>
</evidence>
<dbReference type="EMBL" id="RSED01000003">
    <property type="protein sequence ID" value="RRS05462.1"/>
    <property type="molecule type" value="Genomic_DNA"/>
</dbReference>
<keyword evidence="22" id="KW-0175">Coiled coil</keyword>
<evidence type="ECO:0000256" key="23">
    <source>
        <dbReference type="SAM" id="MobiDB-lite"/>
    </source>
</evidence>
<evidence type="ECO:0000256" key="6">
    <source>
        <dbReference type="ARBA" id="ARBA00022553"/>
    </source>
</evidence>
<evidence type="ECO:0000256" key="16">
    <source>
        <dbReference type="ARBA" id="ARBA00023136"/>
    </source>
</evidence>
<evidence type="ECO:0000256" key="17">
    <source>
        <dbReference type="ARBA" id="ARBA00023306"/>
    </source>
</evidence>
<dbReference type="Pfam" id="PF00072">
    <property type="entry name" value="Response_reg"/>
    <property type="match status" value="1"/>
</dbReference>
<dbReference type="Pfam" id="PF01627">
    <property type="entry name" value="Hpt"/>
    <property type="match status" value="1"/>
</dbReference>
<keyword evidence="9" id="KW-0732">Signal</keyword>
<dbReference type="PROSITE" id="PS50110">
    <property type="entry name" value="RESPONSE_REGULATORY"/>
    <property type="match status" value="1"/>
</dbReference>
<keyword evidence="4" id="KW-1003">Cell membrane</keyword>
<evidence type="ECO:0000256" key="8">
    <source>
        <dbReference type="ARBA" id="ARBA00022692"/>
    </source>
</evidence>
<keyword evidence="14" id="KW-0902">Two-component regulatory system</keyword>
<comment type="subcellular location">
    <subcellularLocation>
        <location evidence="2">Cell inner membrane</location>
        <topology evidence="2">Multi-pass membrane protein</topology>
    </subcellularLocation>
</comment>
<evidence type="ECO:0000259" key="26">
    <source>
        <dbReference type="PROSITE" id="PS50110"/>
    </source>
</evidence>
<dbReference type="InterPro" id="IPR003594">
    <property type="entry name" value="HATPase_dom"/>
</dbReference>
<dbReference type="Gene3D" id="1.10.287.130">
    <property type="match status" value="1"/>
</dbReference>
<evidence type="ECO:0000256" key="21">
    <source>
        <dbReference type="PROSITE-ProRule" id="PRU00169"/>
    </source>
</evidence>
<dbReference type="SUPFAM" id="SSF55785">
    <property type="entry name" value="PYP-like sensor domain (PAS domain)"/>
    <property type="match status" value="1"/>
</dbReference>
<keyword evidence="6 21" id="KW-0597">Phosphoprotein</keyword>
<evidence type="ECO:0000256" key="19">
    <source>
        <dbReference type="ARBA" id="ARBA00070152"/>
    </source>
</evidence>
<evidence type="ECO:0000259" key="28">
    <source>
        <dbReference type="PROSITE" id="PS50894"/>
    </source>
</evidence>
<protein>
    <recommendedName>
        <fullName evidence="19">Virulence sensor protein BvgS</fullName>
        <ecNumber evidence="3">2.7.13.3</ecNumber>
    </recommendedName>
</protein>
<dbReference type="Pfam" id="PF08448">
    <property type="entry name" value="PAS_4"/>
    <property type="match status" value="1"/>
</dbReference>
<dbReference type="InterPro" id="IPR013656">
    <property type="entry name" value="PAS_4"/>
</dbReference>
<dbReference type="SUPFAM" id="SSF47384">
    <property type="entry name" value="Homodimeric domain of signal transducing histidine kinase"/>
    <property type="match status" value="1"/>
</dbReference>
<dbReference type="Gene3D" id="3.30.450.20">
    <property type="entry name" value="PAS domain"/>
    <property type="match status" value="1"/>
</dbReference>
<sequence>MIKRLSTRFYLAMGLSSLMVTLVLAASYLGLVPDQEALKRDQRASLAENLAVVSALLLNEDDPSLLEQTLQMSAQREHDLQSIGVRRLDRSLLLHVGPHDGWRLANDEPSNDAQIQVPLSHDGERWGQLELRFTPLRHEGWLGYLDDPTLRLTAFMGLTGFIAFGVYLGRMLRHLDPSQAIPARVRSALDTLTEGLMVLDAKGHTVLANQSLANIIGVEPDALLGRLATSLPWTDRAGEPLDPLGLPWLEALQTRETRRNVLMYLRNDRGQRYTFRVNCSPILAAEKPQGVLISFQDVTELEEKEIALQAAKEEADAANRAKSDFLANMSHEIRTPMNAILGFTELLRRRGAGGHTAADQRRHLDTIHSSGKHLLELINDILDLSKVESGKLELERVRFAPHAVAHDVVQVMEVKAQEKGIALRLDLPEALPATILNDPSRLRQILTNLVGNAIKFTERGEVRVTVRLLTIEGSSRLCLDVQDTGVGIAVDKLDAVFEPFTQAETSTTRRFGGTGLGLTISRRFARAMGGDIIASSEPGHGSTFHVWIDPGPLKGVPLLPPAELQQQAERPAALHSAHWRFPPRRILVVDDGAENRELVRLVLEETGLLVGEAENGQVALDALQAEAYDLVLMDMQMPVMDGVTATRMIRERGLQIPVLALTANAMKGFEARINEAGFSGFHIKPLNIDGLLLDLADRLGGERVEGPPPTIASPAAPAGTQPTGQDAGPVVSRLSQHPKLRKVVGKFIDQFPAKQAAMDAALAVQDLDELAQLAHWLKGAGGSVGFDDYFEPSRELETACKDGDLAQAAHWLLAIRAIAARMVLDAPPDAHQPSDHPTGIHA</sequence>
<dbReference type="Gene3D" id="1.20.120.160">
    <property type="entry name" value="HPT domain"/>
    <property type="match status" value="1"/>
</dbReference>
<dbReference type="CDD" id="cd00082">
    <property type="entry name" value="HisKA"/>
    <property type="match status" value="1"/>
</dbReference>
<feature type="modified residue" description="Phosphohistidine" evidence="20">
    <location>
        <position position="775"/>
    </location>
</feature>
<dbReference type="PANTHER" id="PTHR43047:SF72">
    <property type="entry name" value="OSMOSENSING HISTIDINE PROTEIN KINASE SLN1"/>
    <property type="match status" value="1"/>
</dbReference>
<evidence type="ECO:0000256" key="22">
    <source>
        <dbReference type="SAM" id="Coils"/>
    </source>
</evidence>
<comment type="catalytic activity">
    <reaction evidence="1">
        <text>ATP + protein L-histidine = ADP + protein N-phospho-L-histidine.</text>
        <dbReference type="EC" id="2.7.13.3"/>
    </reaction>
</comment>
<gene>
    <name evidence="29" type="ORF">EIP75_04430</name>
</gene>
<dbReference type="InterPro" id="IPR008207">
    <property type="entry name" value="Sig_transdc_His_kin_Hpt_dom"/>
</dbReference>
<organism evidence="29 30">
    <name type="scientific">Aquabacterium soli</name>
    <dbReference type="NCBI Taxonomy" id="2493092"/>
    <lineage>
        <taxon>Bacteria</taxon>
        <taxon>Pseudomonadati</taxon>
        <taxon>Pseudomonadota</taxon>
        <taxon>Betaproteobacteria</taxon>
        <taxon>Burkholderiales</taxon>
        <taxon>Aquabacterium</taxon>
    </lineage>
</organism>
<keyword evidence="15" id="KW-0843">Virulence</keyword>
<dbReference type="CDD" id="cd16922">
    <property type="entry name" value="HATPase_EvgS-ArcB-TorS-like"/>
    <property type="match status" value="1"/>
</dbReference>
<keyword evidence="10" id="KW-0547">Nucleotide-binding</keyword>
<name>A0A3R8YQ44_9BURK</name>
<dbReference type="PRINTS" id="PR00344">
    <property type="entry name" value="BCTRLSENSOR"/>
</dbReference>
<feature type="modified residue" description="4-aspartylphosphate" evidence="21">
    <location>
        <position position="634"/>
    </location>
</feature>
<keyword evidence="5" id="KW-0997">Cell inner membrane</keyword>
<dbReference type="InterPro" id="IPR000014">
    <property type="entry name" value="PAS"/>
</dbReference>
<feature type="region of interest" description="Disordered" evidence="23">
    <location>
        <begin position="703"/>
        <end position="730"/>
    </location>
</feature>
<dbReference type="SUPFAM" id="SSF55874">
    <property type="entry name" value="ATPase domain of HSP90 chaperone/DNA topoisomerase II/histidine kinase"/>
    <property type="match status" value="1"/>
</dbReference>
<reference evidence="29 30" key="1">
    <citation type="submission" date="2018-12" db="EMBL/GenBank/DDBJ databases">
        <title>The whole draft genome of Aquabacterium sp. SJQ9.</title>
        <authorList>
            <person name="Sun L."/>
            <person name="Gao X."/>
            <person name="Chen W."/>
            <person name="Huang K."/>
        </authorList>
    </citation>
    <scope>NUCLEOTIDE SEQUENCE [LARGE SCALE GENOMIC DNA]</scope>
    <source>
        <strain evidence="29 30">SJQ9</strain>
    </source>
</reference>
<evidence type="ECO:0000313" key="29">
    <source>
        <dbReference type="EMBL" id="RRS05462.1"/>
    </source>
</evidence>
<dbReference type="Gene3D" id="3.40.50.2300">
    <property type="match status" value="1"/>
</dbReference>
<comment type="caution">
    <text evidence="29">The sequence shown here is derived from an EMBL/GenBank/DDBJ whole genome shotgun (WGS) entry which is preliminary data.</text>
</comment>
<evidence type="ECO:0000256" key="11">
    <source>
        <dbReference type="ARBA" id="ARBA00022777"/>
    </source>
</evidence>
<comment type="function">
    <text evidence="18">Member of the two-component regulatory system BvgS/BvgA. Phosphorylates BvgA via a four-step phosphorelay in response to environmental signals.</text>
</comment>
<dbReference type="InterPro" id="IPR035965">
    <property type="entry name" value="PAS-like_dom_sf"/>
</dbReference>
<dbReference type="InterPro" id="IPR011006">
    <property type="entry name" value="CheY-like_superfamily"/>
</dbReference>
<evidence type="ECO:0000256" key="18">
    <source>
        <dbReference type="ARBA" id="ARBA00058004"/>
    </source>
</evidence>
<evidence type="ECO:0000256" key="24">
    <source>
        <dbReference type="SAM" id="Phobius"/>
    </source>
</evidence>
<dbReference type="NCBIfam" id="TIGR00229">
    <property type="entry name" value="sensory_box"/>
    <property type="match status" value="1"/>
</dbReference>
<feature type="domain" description="HPt" evidence="28">
    <location>
        <begin position="736"/>
        <end position="826"/>
    </location>
</feature>
<dbReference type="Proteomes" id="UP000269265">
    <property type="component" value="Unassembled WGS sequence"/>
</dbReference>
<dbReference type="SUPFAM" id="SSF47226">
    <property type="entry name" value="Histidine-containing phosphotransfer domain, HPT domain"/>
    <property type="match status" value="1"/>
</dbReference>
<evidence type="ECO:0000256" key="10">
    <source>
        <dbReference type="ARBA" id="ARBA00022741"/>
    </source>
</evidence>
<evidence type="ECO:0000259" key="27">
    <source>
        <dbReference type="PROSITE" id="PS50112"/>
    </source>
</evidence>
<evidence type="ECO:0000256" key="5">
    <source>
        <dbReference type="ARBA" id="ARBA00022519"/>
    </source>
</evidence>
<evidence type="ECO:0000256" key="15">
    <source>
        <dbReference type="ARBA" id="ARBA00023026"/>
    </source>
</evidence>
<dbReference type="OrthoDB" id="9176737at2"/>
<dbReference type="InterPro" id="IPR001789">
    <property type="entry name" value="Sig_transdc_resp-reg_receiver"/>
</dbReference>
<keyword evidence="17" id="KW-0131">Cell cycle</keyword>
<dbReference type="InterPro" id="IPR003661">
    <property type="entry name" value="HisK_dim/P_dom"/>
</dbReference>
<dbReference type="Pfam" id="PF02518">
    <property type="entry name" value="HATPase_c"/>
    <property type="match status" value="1"/>
</dbReference>
<keyword evidence="7" id="KW-0808">Transferase</keyword>
<dbReference type="InterPro" id="IPR005467">
    <property type="entry name" value="His_kinase_dom"/>
</dbReference>